<dbReference type="InterPro" id="IPR001867">
    <property type="entry name" value="OmpR/PhoB-type_DNA-bd"/>
</dbReference>
<dbReference type="GO" id="GO:0000160">
    <property type="term" value="P:phosphorelay signal transduction system"/>
    <property type="evidence" value="ECO:0007669"/>
    <property type="project" value="InterPro"/>
</dbReference>
<dbReference type="InterPro" id="IPR036388">
    <property type="entry name" value="WH-like_DNA-bd_sf"/>
</dbReference>
<evidence type="ECO:0000259" key="3">
    <source>
        <dbReference type="PROSITE" id="PS51755"/>
    </source>
</evidence>
<dbReference type="SUPFAM" id="SSF46894">
    <property type="entry name" value="C-terminal effector domain of the bipartite response regulators"/>
    <property type="match status" value="1"/>
</dbReference>
<organism evidence="4 5">
    <name type="scientific">Variovorax paradoxus B4</name>
    <dbReference type="NCBI Taxonomy" id="1246301"/>
    <lineage>
        <taxon>Bacteria</taxon>
        <taxon>Pseudomonadati</taxon>
        <taxon>Pseudomonadota</taxon>
        <taxon>Betaproteobacteria</taxon>
        <taxon>Burkholderiales</taxon>
        <taxon>Comamonadaceae</taxon>
        <taxon>Variovorax</taxon>
    </lineage>
</organism>
<accession>T1XMH0</accession>
<dbReference type="GO" id="GO:0006355">
    <property type="term" value="P:regulation of DNA-templated transcription"/>
    <property type="evidence" value="ECO:0007669"/>
    <property type="project" value="InterPro"/>
</dbReference>
<keyword evidence="1 2" id="KW-0238">DNA-binding</keyword>
<dbReference type="PATRIC" id="fig|1246301.3.peg.6701"/>
<evidence type="ECO:0000256" key="1">
    <source>
        <dbReference type="ARBA" id="ARBA00023125"/>
    </source>
</evidence>
<evidence type="ECO:0000313" key="4">
    <source>
        <dbReference type="EMBL" id="AGU53741.1"/>
    </source>
</evidence>
<gene>
    <name evidence="4" type="ORF">VAPA_2c11870</name>
</gene>
<sequence>MSRAGLIKAVWGSSAHHQRDNIVTVAILRLRQKLDDPFDLKLIHTVHRKEYVLEVRHDR</sequence>
<dbReference type="Pfam" id="PF00486">
    <property type="entry name" value="Trans_reg_C"/>
    <property type="match status" value="1"/>
</dbReference>
<dbReference type="KEGG" id="vpd:VAPA_2c11870"/>
<dbReference type="GO" id="GO:0003677">
    <property type="term" value="F:DNA binding"/>
    <property type="evidence" value="ECO:0007669"/>
    <property type="project" value="UniProtKB-UniRule"/>
</dbReference>
<evidence type="ECO:0000313" key="5">
    <source>
        <dbReference type="Proteomes" id="UP000016223"/>
    </source>
</evidence>
<evidence type="ECO:0000256" key="2">
    <source>
        <dbReference type="PROSITE-ProRule" id="PRU01091"/>
    </source>
</evidence>
<dbReference type="Proteomes" id="UP000016223">
    <property type="component" value="Chromosome 2"/>
</dbReference>
<protein>
    <submittedName>
        <fullName evidence="4">Putative transcriptional regulator</fullName>
    </submittedName>
</protein>
<dbReference type="PROSITE" id="PS51755">
    <property type="entry name" value="OMPR_PHOB"/>
    <property type="match status" value="1"/>
</dbReference>
<dbReference type="AlphaFoldDB" id="T1XMH0"/>
<name>T1XMH0_VARPD</name>
<proteinExistence type="predicted"/>
<dbReference type="InterPro" id="IPR016032">
    <property type="entry name" value="Sig_transdc_resp-reg_C-effctor"/>
</dbReference>
<dbReference type="HOGENOM" id="CLU_000445_101_4_4"/>
<reference evidence="4 5" key="1">
    <citation type="submission" date="2012-10" db="EMBL/GenBank/DDBJ databases">
        <title>Genome sequence of Variovorax paradoxus B4.</title>
        <authorList>
            <person name="Schuldes J."/>
            <person name="Brandt U."/>
            <person name="Hiessl S."/>
            <person name="Wuebbeler J.H."/>
            <person name="Thuermer A."/>
            <person name="Steinbuechel A."/>
            <person name="Daniel R."/>
        </authorList>
    </citation>
    <scope>NUCLEOTIDE SEQUENCE [LARGE SCALE GENOMIC DNA]</scope>
    <source>
        <strain evidence="4 5">B4</strain>
    </source>
</reference>
<dbReference type="EMBL" id="CP003912">
    <property type="protein sequence ID" value="AGU53741.1"/>
    <property type="molecule type" value="Genomic_DNA"/>
</dbReference>
<feature type="DNA-binding region" description="OmpR/PhoB-type" evidence="2">
    <location>
        <begin position="1"/>
        <end position="55"/>
    </location>
</feature>
<feature type="domain" description="OmpR/PhoB-type" evidence="3">
    <location>
        <begin position="1"/>
        <end position="55"/>
    </location>
</feature>
<dbReference type="Gene3D" id="1.10.10.10">
    <property type="entry name" value="Winged helix-like DNA-binding domain superfamily/Winged helix DNA-binding domain"/>
    <property type="match status" value="1"/>
</dbReference>